<feature type="transmembrane region" description="Helical" evidence="11">
    <location>
        <begin position="188"/>
        <end position="208"/>
    </location>
</feature>
<dbReference type="PROSITE" id="PS51450">
    <property type="entry name" value="LRR"/>
    <property type="match status" value="3"/>
</dbReference>
<dbReference type="GO" id="GO:0006952">
    <property type="term" value="P:defense response"/>
    <property type="evidence" value="ECO:0007669"/>
    <property type="project" value="UniProtKB-ARBA"/>
</dbReference>
<evidence type="ECO:0000313" key="15">
    <source>
        <dbReference type="Proteomes" id="UP000245207"/>
    </source>
</evidence>
<dbReference type="Pfam" id="PF13855">
    <property type="entry name" value="LRR_8"/>
    <property type="match status" value="3"/>
</dbReference>
<evidence type="ECO:0000256" key="2">
    <source>
        <dbReference type="ARBA" id="ARBA00009592"/>
    </source>
</evidence>
<keyword evidence="6" id="KW-0732">Signal</keyword>
<dbReference type="FunFam" id="3.80.10.10:FF:000095">
    <property type="entry name" value="LRR receptor-like serine/threonine-protein kinase GSO1"/>
    <property type="match status" value="2"/>
</dbReference>
<evidence type="ECO:0000256" key="1">
    <source>
        <dbReference type="ARBA" id="ARBA00004251"/>
    </source>
</evidence>
<dbReference type="SUPFAM" id="SSF52058">
    <property type="entry name" value="L domain-like"/>
    <property type="match status" value="4"/>
</dbReference>
<dbReference type="Pfam" id="PF08263">
    <property type="entry name" value="LRRNT_2"/>
    <property type="match status" value="1"/>
</dbReference>
<dbReference type="InterPro" id="IPR046956">
    <property type="entry name" value="RLP23-like"/>
</dbReference>
<dbReference type="InterPro" id="IPR032675">
    <property type="entry name" value="LRR_dom_sf"/>
</dbReference>
<dbReference type="EMBL" id="PKPP01000514">
    <property type="protein sequence ID" value="PWA91846.1"/>
    <property type="molecule type" value="Genomic_DNA"/>
</dbReference>
<evidence type="ECO:0000256" key="5">
    <source>
        <dbReference type="ARBA" id="ARBA00022692"/>
    </source>
</evidence>
<dbReference type="Gene3D" id="3.80.10.10">
    <property type="entry name" value="Ribonuclease Inhibitor"/>
    <property type="match status" value="6"/>
</dbReference>
<feature type="transmembrane region" description="Helical" evidence="11">
    <location>
        <begin position="87"/>
        <end position="108"/>
    </location>
</feature>
<reference evidence="14 15" key="1">
    <citation type="journal article" date="2018" name="Mol. Plant">
        <title>The genome of Artemisia annua provides insight into the evolution of Asteraceae family and artemisinin biosynthesis.</title>
        <authorList>
            <person name="Shen Q."/>
            <person name="Zhang L."/>
            <person name="Liao Z."/>
            <person name="Wang S."/>
            <person name="Yan T."/>
            <person name="Shi P."/>
            <person name="Liu M."/>
            <person name="Fu X."/>
            <person name="Pan Q."/>
            <person name="Wang Y."/>
            <person name="Lv Z."/>
            <person name="Lu X."/>
            <person name="Zhang F."/>
            <person name="Jiang W."/>
            <person name="Ma Y."/>
            <person name="Chen M."/>
            <person name="Hao X."/>
            <person name="Li L."/>
            <person name="Tang Y."/>
            <person name="Lv G."/>
            <person name="Zhou Y."/>
            <person name="Sun X."/>
            <person name="Brodelius P.E."/>
            <person name="Rose J.K.C."/>
            <person name="Tang K."/>
        </authorList>
    </citation>
    <scope>NUCLEOTIDE SEQUENCE [LARGE SCALE GENOMIC DNA]</scope>
    <source>
        <strain evidence="15">cv. Huhao1</strain>
        <tissue evidence="14">Leaf</tissue>
    </source>
</reference>
<dbReference type="InterPro" id="IPR013210">
    <property type="entry name" value="LRR_N_plant-typ"/>
</dbReference>
<dbReference type="Pfam" id="PF00560">
    <property type="entry name" value="LRR_1"/>
    <property type="match status" value="5"/>
</dbReference>
<dbReference type="InterPro" id="IPR001611">
    <property type="entry name" value="Leu-rich_rpt"/>
</dbReference>
<keyword evidence="9 11" id="KW-0472">Membrane</keyword>
<dbReference type="OrthoDB" id="1706571at2759"/>
<dbReference type="Pfam" id="PF23598">
    <property type="entry name" value="LRR_14"/>
    <property type="match status" value="1"/>
</dbReference>
<evidence type="ECO:0000256" key="7">
    <source>
        <dbReference type="ARBA" id="ARBA00022737"/>
    </source>
</evidence>
<gene>
    <name evidence="14" type="ORF">CTI12_AA086530</name>
</gene>
<keyword evidence="3" id="KW-1003">Cell membrane</keyword>
<keyword evidence="4" id="KW-0433">Leucine-rich repeat</keyword>
<evidence type="ECO:0000256" key="9">
    <source>
        <dbReference type="ARBA" id="ARBA00023136"/>
    </source>
</evidence>
<proteinExistence type="inferred from homology"/>
<dbReference type="InterPro" id="IPR003591">
    <property type="entry name" value="Leu-rich_rpt_typical-subtyp"/>
</dbReference>
<comment type="similarity">
    <text evidence="2">Belongs to the RLP family.</text>
</comment>
<feature type="domain" description="Disease resistance R13L4/SHOC-2-like LRR" evidence="13">
    <location>
        <begin position="376"/>
        <end position="546"/>
    </location>
</feature>
<evidence type="ECO:0000259" key="13">
    <source>
        <dbReference type="Pfam" id="PF23598"/>
    </source>
</evidence>
<dbReference type="SMART" id="SM00365">
    <property type="entry name" value="LRR_SD22"/>
    <property type="match status" value="6"/>
</dbReference>
<sequence length="1170" mass="129182">MFSGEIPSSMSEMTLLNNLDISFNDLSGSIPLGTQLQTFDSSRYTGNAGLCGRPLHQKCSGDEDLEVPPVGESDGDGESTNELQNCFYIGGACGFATGFWIVCSSLLLNRRGRQAFFQFHDSLKDWVYVNTVVFIAKVQRAALLLSIKPELNPYLKNIGLHHHSHHQIYTKKGKRHQIDTQYTVRNKIYIYSMSTHVLFILLLFLLWLNTTTATSHGHQLVAAAGQAVHKCIAKERQALLDIKAQLQDPYGQLSTWKDEEDCCKWDRVLCNSSLGHVIMLDLSNGGGLVVTILFMETFPSSLYTGTIPEFIGNMTQLSHLDLAHNQFTGTIPKSIGNMNQLTHLYLGQNQFTGTIPEFISNMTQLTHLYLDQNQFTGTIPESIGNMNQLIYLCLDGNNFSGVIPRSIGSLTKLEVLDLSDTSFYGTIPTEFGNLTNLVFLYLYSLRGCTVENLDWLSSLSSLTALYMDGTSLAKANNWVNVIIGLQNLEELSLVGCDLSKVMHPYSSSVNSSLSLYRLNLDNNNLNSSMYRWLCPLIGNLTHLSLSGNKFGEISDFLNILSGCTSATTLNTLDASSNQFTGSLSDEIQHFSSLNSLNLSYNQLDGTISEKMWQLPNLQWLYLSSNSFSGAISENIGNVAYIDLSNNSLKGALSNDDTSNLFLNVDYLDVSFNNLGPRFPKWIQKLTNLAYLDLSNNNISDTIPNDNCNQWRSSQLNYLDLSFNNISGTVPESLLSFNLGKLDLSFNSFYGPIPAFPASISFLDLSRNKFHGGISFLCQMYKKLEFLDLSRNTLSGQLPDCFQNLTYLKVLNLGQNTLSGSIPPSVGCLGQLETLSLYNNNFSGGLPTSLKNCTQLSILDLGDNSLYGDIPVWIGKKLSRLYALSLKSNNFFGTIPSQICQLVSLQILDLSDNKLYGTIPSCVNSLTSMVQKGSFLEQNVHHYLSSFSLRITSNSSIGGKVNEFSSNLGLLKVIDLSSNNLTGEIPNEVTNLHGLLVLDLSNNSLVGEIPRDIGQMTQLLTFNLSRNMFSGEIPSSMSEMTLLNNLDISFNDLSGSIPLGTQLQTFDSSRYTGNAGLCGRPLHQKCSGDEDLEVPPVGESDGDGESTNELQNCFYIGGACGFATGFWIVCSSLLLNRRGRQAFFQFHDSLKDWVYVNTVVFIAKVQRAARA</sequence>
<dbReference type="PRINTS" id="PR00019">
    <property type="entry name" value="LEURICHRPT"/>
</dbReference>
<evidence type="ECO:0000256" key="11">
    <source>
        <dbReference type="SAM" id="Phobius"/>
    </source>
</evidence>
<evidence type="ECO:0000256" key="10">
    <source>
        <dbReference type="ARBA" id="ARBA00023180"/>
    </source>
</evidence>
<evidence type="ECO:0000313" key="14">
    <source>
        <dbReference type="EMBL" id="PWA91846.1"/>
    </source>
</evidence>
<keyword evidence="8 11" id="KW-1133">Transmembrane helix</keyword>
<evidence type="ECO:0000256" key="6">
    <source>
        <dbReference type="ARBA" id="ARBA00022729"/>
    </source>
</evidence>
<evidence type="ECO:0000256" key="4">
    <source>
        <dbReference type="ARBA" id="ARBA00022614"/>
    </source>
</evidence>
<accession>A0A2U1Q1H4</accession>
<name>A0A2U1Q1H4_ARTAN</name>
<feature type="transmembrane region" description="Helical" evidence="11">
    <location>
        <begin position="1113"/>
        <end position="1134"/>
    </location>
</feature>
<evidence type="ECO:0000256" key="8">
    <source>
        <dbReference type="ARBA" id="ARBA00022989"/>
    </source>
</evidence>
<keyword evidence="5 11" id="KW-0812">Transmembrane</keyword>
<dbReference type="AlphaFoldDB" id="A0A2U1Q1H4"/>
<evidence type="ECO:0000259" key="12">
    <source>
        <dbReference type="Pfam" id="PF08263"/>
    </source>
</evidence>
<dbReference type="PANTHER" id="PTHR48063:SF103">
    <property type="entry name" value="LEUCINE-RICH RECEPTOR-LIKE KINASE FAMILY PROTEIN"/>
    <property type="match status" value="1"/>
</dbReference>
<feature type="domain" description="Leucine-rich repeat-containing N-terminal plant-type" evidence="12">
    <location>
        <begin position="234"/>
        <end position="271"/>
    </location>
</feature>
<dbReference type="STRING" id="35608.A0A2U1Q1H4"/>
<dbReference type="PANTHER" id="PTHR48063">
    <property type="entry name" value="LRR RECEPTOR-LIKE KINASE"/>
    <property type="match status" value="1"/>
</dbReference>
<dbReference type="InterPro" id="IPR055414">
    <property type="entry name" value="LRR_R13L4/SHOC2-like"/>
</dbReference>
<keyword evidence="10" id="KW-0325">Glycoprotein</keyword>
<evidence type="ECO:0000256" key="3">
    <source>
        <dbReference type="ARBA" id="ARBA00022475"/>
    </source>
</evidence>
<dbReference type="Proteomes" id="UP000245207">
    <property type="component" value="Unassembled WGS sequence"/>
</dbReference>
<dbReference type="GO" id="GO:0005886">
    <property type="term" value="C:plasma membrane"/>
    <property type="evidence" value="ECO:0007669"/>
    <property type="project" value="UniProtKB-SubCell"/>
</dbReference>
<dbReference type="FunFam" id="3.80.10.10:FF:000111">
    <property type="entry name" value="LRR receptor-like serine/threonine-protein kinase ERECTA"/>
    <property type="match status" value="1"/>
</dbReference>
<comment type="subcellular location">
    <subcellularLocation>
        <location evidence="1">Cell membrane</location>
        <topology evidence="1">Single-pass type I membrane protein</topology>
    </subcellularLocation>
</comment>
<dbReference type="GO" id="GO:0051707">
    <property type="term" value="P:response to other organism"/>
    <property type="evidence" value="ECO:0007669"/>
    <property type="project" value="UniProtKB-ARBA"/>
</dbReference>
<organism evidence="14 15">
    <name type="scientific">Artemisia annua</name>
    <name type="common">Sweet wormwood</name>
    <dbReference type="NCBI Taxonomy" id="35608"/>
    <lineage>
        <taxon>Eukaryota</taxon>
        <taxon>Viridiplantae</taxon>
        <taxon>Streptophyta</taxon>
        <taxon>Embryophyta</taxon>
        <taxon>Tracheophyta</taxon>
        <taxon>Spermatophyta</taxon>
        <taxon>Magnoliopsida</taxon>
        <taxon>eudicotyledons</taxon>
        <taxon>Gunneridae</taxon>
        <taxon>Pentapetalae</taxon>
        <taxon>asterids</taxon>
        <taxon>campanulids</taxon>
        <taxon>Asterales</taxon>
        <taxon>Asteraceae</taxon>
        <taxon>Asteroideae</taxon>
        <taxon>Anthemideae</taxon>
        <taxon>Artemisiinae</taxon>
        <taxon>Artemisia</taxon>
    </lineage>
</organism>
<dbReference type="SMART" id="SM00369">
    <property type="entry name" value="LRR_TYP"/>
    <property type="match status" value="11"/>
</dbReference>
<keyword evidence="7" id="KW-0677">Repeat</keyword>
<protein>
    <submittedName>
        <fullName evidence="14">Leucine-rich repeat-containing protein</fullName>
    </submittedName>
</protein>
<keyword evidence="15" id="KW-1185">Reference proteome</keyword>
<comment type="caution">
    <text evidence="14">The sequence shown here is derived from an EMBL/GenBank/DDBJ whole genome shotgun (WGS) entry which is preliminary data.</text>
</comment>